<dbReference type="EMBL" id="LAZR01006162">
    <property type="protein sequence ID" value="KKM94256.1"/>
    <property type="molecule type" value="Genomic_DNA"/>
</dbReference>
<accession>A0A0F9M4G3</accession>
<comment type="caution">
    <text evidence="1">The sequence shown here is derived from an EMBL/GenBank/DDBJ whole genome shotgun (WGS) entry which is preliminary data.</text>
</comment>
<reference evidence="1" key="1">
    <citation type="journal article" date="2015" name="Nature">
        <title>Complex archaea that bridge the gap between prokaryotes and eukaryotes.</title>
        <authorList>
            <person name="Spang A."/>
            <person name="Saw J.H."/>
            <person name="Jorgensen S.L."/>
            <person name="Zaremba-Niedzwiedzka K."/>
            <person name="Martijn J."/>
            <person name="Lind A.E."/>
            <person name="van Eijk R."/>
            <person name="Schleper C."/>
            <person name="Guy L."/>
            <person name="Ettema T.J."/>
        </authorList>
    </citation>
    <scope>NUCLEOTIDE SEQUENCE</scope>
</reference>
<protein>
    <submittedName>
        <fullName evidence="1">Uncharacterized protein</fullName>
    </submittedName>
</protein>
<organism evidence="1">
    <name type="scientific">marine sediment metagenome</name>
    <dbReference type="NCBI Taxonomy" id="412755"/>
    <lineage>
        <taxon>unclassified sequences</taxon>
        <taxon>metagenomes</taxon>
        <taxon>ecological metagenomes</taxon>
    </lineage>
</organism>
<name>A0A0F9M4G3_9ZZZZ</name>
<gene>
    <name evidence="1" type="ORF">LCGC14_1200020</name>
</gene>
<dbReference type="AlphaFoldDB" id="A0A0F9M4G3"/>
<sequence length="45" mass="4973">MIICEAECPACGEMMQFEEMGEKPCNCGKTIGELTIEWKGAESDE</sequence>
<evidence type="ECO:0000313" key="1">
    <source>
        <dbReference type="EMBL" id="KKM94256.1"/>
    </source>
</evidence>
<proteinExistence type="predicted"/>